<dbReference type="STRING" id="578458.D8QL00"/>
<dbReference type="PANTHER" id="PTHR38011:SF7">
    <property type="entry name" value="2,5-DIAMINO-6-RIBOSYLAMINO-4(3H)-PYRIMIDINONE 5'-PHOSPHATE REDUCTASE"/>
    <property type="match status" value="1"/>
</dbReference>
<keyword evidence="8" id="KW-0560">Oxidoreductase</keyword>
<keyword evidence="7" id="KW-0521">NADP</keyword>
<dbReference type="EMBL" id="GL377317">
    <property type="protein sequence ID" value="EFI91428.1"/>
    <property type="molecule type" value="Genomic_DNA"/>
</dbReference>
<protein>
    <recommendedName>
        <fullName evidence="5">2,5-diamino-6-ribosylamino-4(3H)-pyrimidinone 5'-phosphate reductase</fullName>
        <ecNumber evidence="4">1.1.1.302</ecNumber>
    </recommendedName>
    <alternativeName>
        <fullName evidence="10">2,5-diamino-6-(5-phospho-D-ribosylamino)pyrimidin-4(3H)-one reductase</fullName>
    </alternativeName>
    <alternativeName>
        <fullName evidence="9">2,5-diamino-6-ribitylamino-4(3H)-pyrimidinone 5'-phosphate synthase</fullName>
    </alternativeName>
</protein>
<comment type="catalytic activity">
    <reaction evidence="12">
        <text>2,5-diamino-6-(1-D-ribitylamino)pyrimidin-4(3H)-one 5'-phosphate + NADP(+) = 2,5-diamino-6-(1-D-ribosylamino)pyrimidin-4(3H)-one 5'-phosphate + NADPH + H(+)</text>
        <dbReference type="Rhea" id="RHEA:27278"/>
        <dbReference type="ChEBI" id="CHEBI:15378"/>
        <dbReference type="ChEBI" id="CHEBI:57783"/>
        <dbReference type="ChEBI" id="CHEBI:58349"/>
        <dbReference type="ChEBI" id="CHEBI:58890"/>
        <dbReference type="ChEBI" id="CHEBI:59545"/>
        <dbReference type="EC" id="1.1.1.302"/>
    </reaction>
</comment>
<evidence type="ECO:0000256" key="11">
    <source>
        <dbReference type="ARBA" id="ARBA00047550"/>
    </source>
</evidence>
<dbReference type="EC" id="1.1.1.302" evidence="4"/>
<dbReference type="VEuPathDB" id="FungiDB:SCHCODRAFT_02644532"/>
<evidence type="ECO:0000259" key="14">
    <source>
        <dbReference type="Pfam" id="PF01872"/>
    </source>
</evidence>
<evidence type="ECO:0000256" key="8">
    <source>
        <dbReference type="ARBA" id="ARBA00023002"/>
    </source>
</evidence>
<sequence>MSSSTTPPPFLTTALAGYDLKHHADRPSVTLTFAQSLDAKIAGTGGKQLILSGKESMIMTHWMRTMHDAILIGVGTALNDDPQLNARHLPARSPGTYESSSEHGQPYNLPRPVILDARLRLSPSCKLLGNFQSGTGRRPWVFTLDGSASPNPLQQVEWLERKQALEEAGARVVIVKGDLGNGTLSIQALLKTLHERGVHSLMVEGGASVIKSFLDASQGGVVDTIIVTVAPTFVGEDGVGYGVQLGESGGKFKHVSTQVVGVDTVFVLGPKDL</sequence>
<dbReference type="InParanoid" id="D8QL00"/>
<evidence type="ECO:0000256" key="4">
    <source>
        <dbReference type="ARBA" id="ARBA00012851"/>
    </source>
</evidence>
<dbReference type="Pfam" id="PF01872">
    <property type="entry name" value="RibD_C"/>
    <property type="match status" value="1"/>
</dbReference>
<dbReference type="RefSeq" id="XP_003026331.1">
    <property type="nucleotide sequence ID" value="XM_003026285.1"/>
</dbReference>
<evidence type="ECO:0000256" key="6">
    <source>
        <dbReference type="ARBA" id="ARBA00022619"/>
    </source>
</evidence>
<evidence type="ECO:0000256" key="1">
    <source>
        <dbReference type="ARBA" id="ARBA00003555"/>
    </source>
</evidence>
<dbReference type="GO" id="GO:0008703">
    <property type="term" value="F:5-amino-6-(5-phosphoribosylamino)uracil reductase activity"/>
    <property type="evidence" value="ECO:0007669"/>
    <property type="project" value="InterPro"/>
</dbReference>
<evidence type="ECO:0000256" key="12">
    <source>
        <dbReference type="ARBA" id="ARBA00049020"/>
    </source>
</evidence>
<evidence type="ECO:0000256" key="10">
    <source>
        <dbReference type="ARBA" id="ARBA00031630"/>
    </source>
</evidence>
<keyword evidence="16" id="KW-1185">Reference proteome</keyword>
<feature type="domain" description="Bacterial bifunctional deaminase-reductase C-terminal" evidence="14">
    <location>
        <begin position="27"/>
        <end position="265"/>
    </location>
</feature>
<evidence type="ECO:0000256" key="5">
    <source>
        <dbReference type="ARBA" id="ARBA00015035"/>
    </source>
</evidence>
<organism evidence="16">
    <name type="scientific">Schizophyllum commune (strain H4-8 / FGSC 9210)</name>
    <name type="common">Split gill fungus</name>
    <dbReference type="NCBI Taxonomy" id="578458"/>
    <lineage>
        <taxon>Eukaryota</taxon>
        <taxon>Fungi</taxon>
        <taxon>Dikarya</taxon>
        <taxon>Basidiomycota</taxon>
        <taxon>Agaricomycotina</taxon>
        <taxon>Agaricomycetes</taxon>
        <taxon>Agaricomycetidae</taxon>
        <taxon>Agaricales</taxon>
        <taxon>Schizophyllaceae</taxon>
        <taxon>Schizophyllum</taxon>
    </lineage>
</organism>
<dbReference type="FunCoup" id="D8QL00">
    <property type="interactions" value="117"/>
</dbReference>
<dbReference type="HOGENOM" id="CLU_036590_6_0_1"/>
<evidence type="ECO:0000313" key="16">
    <source>
        <dbReference type="Proteomes" id="UP000007431"/>
    </source>
</evidence>
<reference evidence="15 16" key="1">
    <citation type="journal article" date="2010" name="Nat. Biotechnol.">
        <title>Genome sequence of the model mushroom Schizophyllum commune.</title>
        <authorList>
            <person name="Ohm R.A."/>
            <person name="de Jong J.F."/>
            <person name="Lugones L.G."/>
            <person name="Aerts A."/>
            <person name="Kothe E."/>
            <person name="Stajich J.E."/>
            <person name="de Vries R.P."/>
            <person name="Record E."/>
            <person name="Levasseur A."/>
            <person name="Baker S.E."/>
            <person name="Bartholomew K.A."/>
            <person name="Coutinho P.M."/>
            <person name="Erdmann S."/>
            <person name="Fowler T.J."/>
            <person name="Gathman A.C."/>
            <person name="Lombard V."/>
            <person name="Henrissat B."/>
            <person name="Knabe N."/>
            <person name="Kuees U."/>
            <person name="Lilly W.W."/>
            <person name="Lindquist E."/>
            <person name="Lucas S."/>
            <person name="Magnuson J.K."/>
            <person name="Piumi F."/>
            <person name="Raudaskoski M."/>
            <person name="Salamov A."/>
            <person name="Schmutz J."/>
            <person name="Schwarze F.W.M.R."/>
            <person name="vanKuyk P.A."/>
            <person name="Horton J.S."/>
            <person name="Grigoriev I.V."/>
            <person name="Woesten H.A.B."/>
        </authorList>
    </citation>
    <scope>NUCLEOTIDE SEQUENCE [LARGE SCALE GENOMIC DNA]</scope>
    <source>
        <strain evidence="16">H4-8 / FGSC 9210</strain>
    </source>
</reference>
<gene>
    <name evidence="15" type="ORF">SCHCODRAFT_71199</name>
</gene>
<evidence type="ECO:0000313" key="15">
    <source>
        <dbReference type="EMBL" id="EFI91428.1"/>
    </source>
</evidence>
<keyword evidence="6" id="KW-0686">Riboflavin biosynthesis</keyword>
<dbReference type="OrthoDB" id="5432at2759"/>
<dbReference type="InterPro" id="IPR024072">
    <property type="entry name" value="DHFR-like_dom_sf"/>
</dbReference>
<dbReference type="Gene3D" id="3.40.430.10">
    <property type="entry name" value="Dihydrofolate Reductase, subunit A"/>
    <property type="match status" value="1"/>
</dbReference>
<dbReference type="KEGG" id="scm:SCHCO_02644532"/>
<dbReference type="OMA" id="HYLRYHH"/>
<name>D8QL00_SCHCM</name>
<comment type="similarity">
    <text evidence="3">Belongs to the HTP reductase family.</text>
</comment>
<dbReference type="AlphaFoldDB" id="D8QL00"/>
<dbReference type="Proteomes" id="UP000007431">
    <property type="component" value="Unassembled WGS sequence"/>
</dbReference>
<comment type="pathway">
    <text evidence="2">Cofactor biosynthesis; riboflavin biosynthesis.</text>
</comment>
<dbReference type="InterPro" id="IPR050765">
    <property type="entry name" value="Riboflavin_Biosynth_HTPR"/>
</dbReference>
<comment type="function">
    <text evidence="1">Catalyzes an early step in riboflavin biosynthesis, the NADPH-dependent reduction of the ribose side chain of 2,5-diamino-6-ribosylamino-4(3H)-pyrimidinone 5'-phosphate, yielding 2,5-diamino-6-ribitylamino-4(3H)-pyrimidinone 5'-phosphate.</text>
</comment>
<dbReference type="PANTHER" id="PTHR38011">
    <property type="entry name" value="DIHYDROFOLATE REDUCTASE FAMILY PROTEIN (AFU_ORTHOLOGUE AFUA_8G06820)"/>
    <property type="match status" value="1"/>
</dbReference>
<evidence type="ECO:0000256" key="2">
    <source>
        <dbReference type="ARBA" id="ARBA00005104"/>
    </source>
</evidence>
<accession>D8QL00</accession>
<dbReference type="eggNOG" id="ENOG502S17A">
    <property type="taxonomic scope" value="Eukaryota"/>
</dbReference>
<dbReference type="GeneID" id="9593065"/>
<feature type="region of interest" description="Disordered" evidence="13">
    <location>
        <begin position="87"/>
        <end position="107"/>
    </location>
</feature>
<comment type="catalytic activity">
    <reaction evidence="11">
        <text>2,5-diamino-6-(1-D-ribitylamino)pyrimidin-4(3H)-one 5'-phosphate + NAD(+) = 2,5-diamino-6-(1-D-ribosylamino)pyrimidin-4(3H)-one 5'-phosphate + NADH + H(+)</text>
        <dbReference type="Rhea" id="RHEA:27274"/>
        <dbReference type="ChEBI" id="CHEBI:15378"/>
        <dbReference type="ChEBI" id="CHEBI:57540"/>
        <dbReference type="ChEBI" id="CHEBI:57945"/>
        <dbReference type="ChEBI" id="CHEBI:58890"/>
        <dbReference type="ChEBI" id="CHEBI:59545"/>
        <dbReference type="EC" id="1.1.1.302"/>
    </reaction>
</comment>
<evidence type="ECO:0000256" key="3">
    <source>
        <dbReference type="ARBA" id="ARBA00009723"/>
    </source>
</evidence>
<evidence type="ECO:0000256" key="9">
    <source>
        <dbReference type="ARBA" id="ARBA00030073"/>
    </source>
</evidence>
<dbReference type="InterPro" id="IPR002734">
    <property type="entry name" value="RibDG_C"/>
</dbReference>
<dbReference type="GO" id="GO:0009231">
    <property type="term" value="P:riboflavin biosynthetic process"/>
    <property type="evidence" value="ECO:0007669"/>
    <property type="project" value="UniProtKB-KW"/>
</dbReference>
<dbReference type="SUPFAM" id="SSF53597">
    <property type="entry name" value="Dihydrofolate reductase-like"/>
    <property type="match status" value="1"/>
</dbReference>
<evidence type="ECO:0000256" key="7">
    <source>
        <dbReference type="ARBA" id="ARBA00022857"/>
    </source>
</evidence>
<proteinExistence type="inferred from homology"/>
<evidence type="ECO:0000256" key="13">
    <source>
        <dbReference type="SAM" id="MobiDB-lite"/>
    </source>
</evidence>